<dbReference type="PANTHER" id="PTHR46268">
    <property type="entry name" value="STRESS RESPONSE PROTEIN NHAX"/>
    <property type="match status" value="1"/>
</dbReference>
<organism evidence="3 4">
    <name type="scientific">Shewanella piezotolerans (strain WP3 / JCM 13877)</name>
    <dbReference type="NCBI Taxonomy" id="225849"/>
    <lineage>
        <taxon>Bacteria</taxon>
        <taxon>Pseudomonadati</taxon>
        <taxon>Pseudomonadota</taxon>
        <taxon>Gammaproteobacteria</taxon>
        <taxon>Alteromonadales</taxon>
        <taxon>Shewanellaceae</taxon>
        <taxon>Shewanella</taxon>
    </lineage>
</organism>
<dbReference type="OrthoDB" id="9792500at2"/>
<protein>
    <submittedName>
        <fullName evidence="3">UspA (Universal stress protein)</fullName>
    </submittedName>
</protein>
<dbReference type="PANTHER" id="PTHR46268:SF22">
    <property type="entry name" value="SENSOR PROTEIN KDPD-RELATED"/>
    <property type="match status" value="1"/>
</dbReference>
<dbReference type="InterPro" id="IPR014729">
    <property type="entry name" value="Rossmann-like_a/b/a_fold"/>
</dbReference>
<evidence type="ECO:0000313" key="3">
    <source>
        <dbReference type="EMBL" id="ACJ27858.1"/>
    </source>
</evidence>
<feature type="domain" description="UspA" evidence="2">
    <location>
        <begin position="4"/>
        <end position="147"/>
    </location>
</feature>
<dbReference type="AlphaFoldDB" id="B8CJ96"/>
<dbReference type="SUPFAM" id="SSF52402">
    <property type="entry name" value="Adenine nucleotide alpha hydrolases-like"/>
    <property type="match status" value="1"/>
</dbReference>
<dbReference type="KEGG" id="swp:swp_1057"/>
<sequence>MRTRQILCPTDFSITASHALSYAVEMANLYGVSLRLLHVMSEPFNEHHYGLAVEAVAELEQQITSFATESLQKIQLDIQAELNHGLTVQTVIRSGDVLTEILAESEQGEIGMIVVASHGRQGIAHLLNPNIAEALANKAKTPVLVVK</sequence>
<evidence type="ECO:0000256" key="1">
    <source>
        <dbReference type="ARBA" id="ARBA00008791"/>
    </source>
</evidence>
<gene>
    <name evidence="3" type="ordered locus">swp_1057</name>
</gene>
<dbReference type="PRINTS" id="PR01438">
    <property type="entry name" value="UNVRSLSTRESS"/>
</dbReference>
<name>B8CJ96_SHEPW</name>
<dbReference type="eggNOG" id="COG0589">
    <property type="taxonomic scope" value="Bacteria"/>
</dbReference>
<accession>B8CJ96</accession>
<evidence type="ECO:0000259" key="2">
    <source>
        <dbReference type="Pfam" id="PF00582"/>
    </source>
</evidence>
<dbReference type="CDD" id="cd00293">
    <property type="entry name" value="USP-like"/>
    <property type="match status" value="1"/>
</dbReference>
<dbReference type="EMBL" id="CP000472">
    <property type="protein sequence ID" value="ACJ27858.1"/>
    <property type="molecule type" value="Genomic_DNA"/>
</dbReference>
<evidence type="ECO:0000313" key="4">
    <source>
        <dbReference type="Proteomes" id="UP000000753"/>
    </source>
</evidence>
<dbReference type="Proteomes" id="UP000000753">
    <property type="component" value="Chromosome"/>
</dbReference>
<dbReference type="InterPro" id="IPR006016">
    <property type="entry name" value="UspA"/>
</dbReference>
<dbReference type="HOGENOM" id="CLU_049301_11_2_6"/>
<keyword evidence="4" id="KW-1185">Reference proteome</keyword>
<comment type="similarity">
    <text evidence="1">Belongs to the universal stress protein A family.</text>
</comment>
<dbReference type="InterPro" id="IPR006015">
    <property type="entry name" value="Universal_stress_UspA"/>
</dbReference>
<reference evidence="3 4" key="1">
    <citation type="journal article" date="2008" name="PLoS ONE">
        <title>Environmental adaptation: genomic analysis of the piezotolerant and psychrotolerant deep-sea iron reducing bacterium Shewanella piezotolerans WP3.</title>
        <authorList>
            <person name="Wang F."/>
            <person name="Wang J."/>
            <person name="Jian H."/>
            <person name="Zhang B."/>
            <person name="Li S."/>
            <person name="Wang F."/>
            <person name="Zeng X."/>
            <person name="Gao L."/>
            <person name="Bartlett D.H."/>
            <person name="Yu J."/>
            <person name="Hu S."/>
            <person name="Xiao X."/>
        </authorList>
    </citation>
    <scope>NUCLEOTIDE SEQUENCE [LARGE SCALE GENOMIC DNA]</scope>
    <source>
        <strain evidence="4">WP3 / JCM 13877</strain>
    </source>
</reference>
<dbReference type="RefSeq" id="WP_020911236.1">
    <property type="nucleotide sequence ID" value="NC_011566.1"/>
</dbReference>
<dbReference type="Pfam" id="PF00582">
    <property type="entry name" value="Usp"/>
    <property type="match status" value="1"/>
</dbReference>
<dbReference type="Gene3D" id="3.40.50.620">
    <property type="entry name" value="HUPs"/>
    <property type="match status" value="1"/>
</dbReference>
<proteinExistence type="inferred from homology"/>
<dbReference type="STRING" id="225849.swp_1057"/>